<accession>A0ABS5VYA9</accession>
<reference evidence="1 2" key="1">
    <citation type="submission" date="2021-05" db="EMBL/GenBank/DDBJ databases">
        <title>A Polyphasic approach of four new species of the genus Ohtaekwangia: Ohtaekwangia histidinii sp. nov., Ohtaekwangia cretensis sp. nov., Ohtaekwangia indiensis sp. nov., Ohtaekwangia reichenbachii sp. nov. from diverse environment.</title>
        <authorList>
            <person name="Octaviana S."/>
        </authorList>
    </citation>
    <scope>NUCLEOTIDE SEQUENCE [LARGE SCALE GENOMIC DNA]</scope>
    <source>
        <strain evidence="1 2">PWU20</strain>
    </source>
</reference>
<proteinExistence type="predicted"/>
<sequence>MRWWTYRRYRLWVINTDKETFLYKWDNWKLLMPSIEKLLTLTKEKAFIKTSQSFKFENKWLAFGRMPWSEESNIKWTTKYRTSENESRLQFYDTEIWAPDWNEVDRSNVPPDIYIKLYNLGFKSIQEGLIIAIPRRIAVRQKELIESELTQLTKLIPNSTQAMITRLWYPWWRFNNQIQDMNPQELEMIINEGDKFSHK</sequence>
<protein>
    <submittedName>
        <fullName evidence="1">Uncharacterized protein</fullName>
    </submittedName>
</protein>
<dbReference type="EMBL" id="JAHESD010000069">
    <property type="protein sequence ID" value="MBT1705832.1"/>
    <property type="molecule type" value="Genomic_DNA"/>
</dbReference>
<comment type="caution">
    <text evidence="1">The sequence shown here is derived from an EMBL/GenBank/DDBJ whole genome shotgun (WGS) entry which is preliminary data.</text>
</comment>
<keyword evidence="2" id="KW-1185">Reference proteome</keyword>
<organism evidence="1 2">
    <name type="scientific">Chryseosolibacter indicus</name>
    <dbReference type="NCBI Taxonomy" id="2782351"/>
    <lineage>
        <taxon>Bacteria</taxon>
        <taxon>Pseudomonadati</taxon>
        <taxon>Bacteroidota</taxon>
        <taxon>Cytophagia</taxon>
        <taxon>Cytophagales</taxon>
        <taxon>Chryseotaleaceae</taxon>
        <taxon>Chryseosolibacter</taxon>
    </lineage>
</organism>
<dbReference type="Proteomes" id="UP000772618">
    <property type="component" value="Unassembled WGS sequence"/>
</dbReference>
<evidence type="ECO:0000313" key="2">
    <source>
        <dbReference type="Proteomes" id="UP000772618"/>
    </source>
</evidence>
<gene>
    <name evidence="1" type="ORF">KK060_21255</name>
</gene>
<dbReference type="RefSeq" id="WP_254156048.1">
    <property type="nucleotide sequence ID" value="NZ_JAHESD010000069.1"/>
</dbReference>
<evidence type="ECO:0000313" key="1">
    <source>
        <dbReference type="EMBL" id="MBT1705832.1"/>
    </source>
</evidence>
<name>A0ABS5VYA9_9BACT</name>